<dbReference type="EMBL" id="JAVDPF010000040">
    <property type="protein sequence ID" value="KAL1868177.1"/>
    <property type="molecule type" value="Genomic_DNA"/>
</dbReference>
<keyword evidence="3" id="KW-1185">Reference proteome</keyword>
<comment type="similarity">
    <text evidence="1">Belongs to the OBAP family.</text>
</comment>
<dbReference type="Proteomes" id="UP001583193">
    <property type="component" value="Unassembled WGS sequence"/>
</dbReference>
<evidence type="ECO:0000313" key="3">
    <source>
        <dbReference type="Proteomes" id="UP001583193"/>
    </source>
</evidence>
<protein>
    <recommendedName>
        <fullName evidence="4">DUF1264-domain-containing protein</fullName>
    </recommendedName>
</protein>
<dbReference type="InterPro" id="IPR010686">
    <property type="entry name" value="OBAP-like"/>
</dbReference>
<proteinExistence type="inferred from homology"/>
<organism evidence="2 3">
    <name type="scientific">Paecilomyces lecythidis</name>
    <dbReference type="NCBI Taxonomy" id="3004212"/>
    <lineage>
        <taxon>Eukaryota</taxon>
        <taxon>Fungi</taxon>
        <taxon>Dikarya</taxon>
        <taxon>Ascomycota</taxon>
        <taxon>Pezizomycotina</taxon>
        <taxon>Eurotiomycetes</taxon>
        <taxon>Eurotiomycetidae</taxon>
        <taxon>Eurotiales</taxon>
        <taxon>Thermoascaceae</taxon>
        <taxon>Paecilomyces</taxon>
    </lineage>
</organism>
<dbReference type="PANTHER" id="PTHR31360">
    <property type="match status" value="1"/>
</dbReference>
<sequence length="202" mass="23936">MSPNPEFQPLTNICEFLTAVHIYADNARHNVARYVDAFHFCAHARKDLRQCLIYDSHEKDARLIRVEYMIPKETYLTLPNDEKKLWHSHEFEVKSGMLICPKPEGIDQEEWEKAELEAMKEVVDLYGKTWHFWQVDRGDDLPLGYPTLMGSLTHHGQTDLDKALEKRNKMFDVHHKHKSERRKIIPSPDIYPHADSWWKDRT</sequence>
<reference evidence="2 3" key="1">
    <citation type="journal article" date="2024" name="IMA Fungus">
        <title>IMA Genome - F19 : A genome assembly and annotation guide to empower mycologists, including annotated draft genome sequences of Ceratocystis pirilliformis, Diaporthe australafricana, Fusarium ophioides, Paecilomyces lecythidis, and Sporothrix stenoceras.</title>
        <authorList>
            <person name="Aylward J."/>
            <person name="Wilson A.M."/>
            <person name="Visagie C.M."/>
            <person name="Spraker J."/>
            <person name="Barnes I."/>
            <person name="Buitendag C."/>
            <person name="Ceriani C."/>
            <person name="Del Mar Angel L."/>
            <person name="du Plessis D."/>
            <person name="Fuchs T."/>
            <person name="Gasser K."/>
            <person name="Kramer D."/>
            <person name="Li W."/>
            <person name="Munsamy K."/>
            <person name="Piso A."/>
            <person name="Price J.L."/>
            <person name="Sonnekus B."/>
            <person name="Thomas C."/>
            <person name="van der Nest A."/>
            <person name="van Dijk A."/>
            <person name="van Heerden A."/>
            <person name="van Vuuren N."/>
            <person name="Yilmaz N."/>
            <person name="Duong T.A."/>
            <person name="van der Merwe N.A."/>
            <person name="Wingfield M.J."/>
            <person name="Wingfield B.D."/>
        </authorList>
    </citation>
    <scope>NUCLEOTIDE SEQUENCE [LARGE SCALE GENOMIC DNA]</scope>
    <source>
        <strain evidence="2 3">CMW 18167</strain>
    </source>
</reference>
<evidence type="ECO:0000313" key="2">
    <source>
        <dbReference type="EMBL" id="KAL1868177.1"/>
    </source>
</evidence>
<dbReference type="Pfam" id="PF06884">
    <property type="entry name" value="DUF1264"/>
    <property type="match status" value="1"/>
</dbReference>
<gene>
    <name evidence="2" type="ORF">Plec18167_008368</name>
</gene>
<evidence type="ECO:0008006" key="4">
    <source>
        <dbReference type="Google" id="ProtNLM"/>
    </source>
</evidence>
<evidence type="ECO:0000256" key="1">
    <source>
        <dbReference type="ARBA" id="ARBA00009740"/>
    </source>
</evidence>
<accession>A0ABR3WXJ0</accession>
<dbReference type="PANTHER" id="PTHR31360:SF0">
    <property type="entry name" value="OIL BODY-ASSOCIATED PROTEIN 1B"/>
    <property type="match status" value="1"/>
</dbReference>
<comment type="caution">
    <text evidence="2">The sequence shown here is derived from an EMBL/GenBank/DDBJ whole genome shotgun (WGS) entry which is preliminary data.</text>
</comment>
<name>A0ABR3WXJ0_9EURO</name>